<feature type="domain" description="HTH cro/C1-type" evidence="3">
    <location>
        <begin position="23"/>
        <end position="77"/>
    </location>
</feature>
<dbReference type="Proteomes" id="UP000250369">
    <property type="component" value="Unassembled WGS sequence"/>
</dbReference>
<dbReference type="PROSITE" id="PS50943">
    <property type="entry name" value="HTH_CROC1"/>
    <property type="match status" value="1"/>
</dbReference>
<dbReference type="GO" id="GO:0003700">
    <property type="term" value="F:DNA-binding transcription factor activity"/>
    <property type="evidence" value="ECO:0007669"/>
    <property type="project" value="TreeGrafter"/>
</dbReference>
<dbReference type="OrthoDB" id="9814553at2"/>
<evidence type="ECO:0000313" key="5">
    <source>
        <dbReference type="Proteomes" id="UP000250369"/>
    </source>
</evidence>
<dbReference type="PANTHER" id="PTHR46797">
    <property type="entry name" value="HTH-TYPE TRANSCRIPTIONAL REGULATOR"/>
    <property type="match status" value="1"/>
</dbReference>
<dbReference type="GO" id="GO:0003677">
    <property type="term" value="F:DNA binding"/>
    <property type="evidence" value="ECO:0007669"/>
    <property type="project" value="UniProtKB-KW"/>
</dbReference>
<organism evidence="4 5">
    <name type="scientific">Paenibacillus contaminans</name>
    <dbReference type="NCBI Taxonomy" id="450362"/>
    <lineage>
        <taxon>Bacteria</taxon>
        <taxon>Bacillati</taxon>
        <taxon>Bacillota</taxon>
        <taxon>Bacilli</taxon>
        <taxon>Bacillales</taxon>
        <taxon>Paenibacillaceae</taxon>
        <taxon>Paenibacillus</taxon>
    </lineage>
</organism>
<dbReference type="InterPro" id="IPR010982">
    <property type="entry name" value="Lambda_DNA-bd_dom_sf"/>
</dbReference>
<comment type="caution">
    <text evidence="4">The sequence shown here is derived from an EMBL/GenBank/DDBJ whole genome shotgun (WGS) entry which is preliminary data.</text>
</comment>
<dbReference type="EMBL" id="QMFB01000036">
    <property type="protein sequence ID" value="RAV11768.1"/>
    <property type="molecule type" value="Genomic_DNA"/>
</dbReference>
<feature type="region of interest" description="Disordered" evidence="2">
    <location>
        <begin position="126"/>
        <end position="162"/>
    </location>
</feature>
<name>A0A329LWF5_9BACL</name>
<dbReference type="SUPFAM" id="SSF47413">
    <property type="entry name" value="lambda repressor-like DNA-binding domains"/>
    <property type="match status" value="1"/>
</dbReference>
<dbReference type="Gene3D" id="1.10.260.40">
    <property type="entry name" value="lambda repressor-like DNA-binding domains"/>
    <property type="match status" value="1"/>
</dbReference>
<protein>
    <recommendedName>
        <fullName evidence="3">HTH cro/C1-type domain-containing protein</fullName>
    </recommendedName>
</protein>
<reference evidence="4 5" key="1">
    <citation type="journal article" date="2009" name="Int. J. Syst. Evol. Microbiol.">
        <title>Paenibacillus contaminans sp. nov., isolated from a contaminated laboratory plate.</title>
        <authorList>
            <person name="Chou J.H."/>
            <person name="Lee J.H."/>
            <person name="Lin M.C."/>
            <person name="Chang P.S."/>
            <person name="Arun A.B."/>
            <person name="Young C.C."/>
            <person name="Chen W.M."/>
        </authorList>
    </citation>
    <scope>NUCLEOTIDE SEQUENCE [LARGE SCALE GENOMIC DNA]</scope>
    <source>
        <strain evidence="4 5">CKOBP-6</strain>
    </source>
</reference>
<evidence type="ECO:0000256" key="1">
    <source>
        <dbReference type="ARBA" id="ARBA00023125"/>
    </source>
</evidence>
<keyword evidence="5" id="KW-1185">Reference proteome</keyword>
<dbReference type="InterPro" id="IPR001387">
    <property type="entry name" value="Cro/C1-type_HTH"/>
</dbReference>
<dbReference type="Pfam" id="PF01381">
    <property type="entry name" value="HTH_3"/>
    <property type="match status" value="1"/>
</dbReference>
<evidence type="ECO:0000259" key="3">
    <source>
        <dbReference type="PROSITE" id="PS50943"/>
    </source>
</evidence>
<evidence type="ECO:0000256" key="2">
    <source>
        <dbReference type="SAM" id="MobiDB-lite"/>
    </source>
</evidence>
<dbReference type="PANTHER" id="PTHR46797:SF24">
    <property type="entry name" value="DNA-BINDING PHAGE PROTEIN"/>
    <property type="match status" value="1"/>
</dbReference>
<proteinExistence type="predicted"/>
<keyword evidence="1" id="KW-0238">DNA-binding</keyword>
<dbReference type="SMART" id="SM00530">
    <property type="entry name" value="HTH_XRE"/>
    <property type="match status" value="1"/>
</dbReference>
<gene>
    <name evidence="4" type="ORF">DQG23_35995</name>
</gene>
<dbReference type="GO" id="GO:0005829">
    <property type="term" value="C:cytosol"/>
    <property type="evidence" value="ECO:0007669"/>
    <property type="project" value="TreeGrafter"/>
</dbReference>
<evidence type="ECO:0000313" key="4">
    <source>
        <dbReference type="EMBL" id="RAV11768.1"/>
    </source>
</evidence>
<dbReference type="InterPro" id="IPR050807">
    <property type="entry name" value="TransReg_Diox_bact_type"/>
</dbReference>
<dbReference type="CDD" id="cd00093">
    <property type="entry name" value="HTH_XRE"/>
    <property type="match status" value="1"/>
</dbReference>
<dbReference type="AlphaFoldDB" id="A0A329LWF5"/>
<sequence>MLHWNERCWRVEINILQAVGERIRDIRKQNGYSQEKLGEIGGFHFSYIGQVERGEKNISLLNLAKIAQALGISLHELFAFQSKEAALDSNLIDIMQLLQYKNPREITIIKNIINEIYEIYSTGQAPDPEAEGGANPAVTYPVPQQTRYTVHERPAKKRKKRE</sequence>
<accession>A0A329LWF5</accession>